<proteinExistence type="predicted"/>
<evidence type="ECO:0000259" key="1">
    <source>
        <dbReference type="Pfam" id="PF01628"/>
    </source>
</evidence>
<feature type="domain" description="Heat-inducible transcription repressor HrcA C-terminal" evidence="1">
    <location>
        <begin position="17"/>
        <end position="64"/>
    </location>
</feature>
<dbReference type="AlphaFoldDB" id="A0A1G2LHI4"/>
<dbReference type="Pfam" id="PF01628">
    <property type="entry name" value="HrcA"/>
    <property type="match status" value="1"/>
</dbReference>
<dbReference type="GO" id="GO:0006355">
    <property type="term" value="P:regulation of DNA-templated transcription"/>
    <property type="evidence" value="ECO:0007669"/>
    <property type="project" value="InterPro"/>
</dbReference>
<evidence type="ECO:0000313" key="3">
    <source>
        <dbReference type="Proteomes" id="UP000179052"/>
    </source>
</evidence>
<gene>
    <name evidence="2" type="ORF">A3H71_02155</name>
</gene>
<accession>A0A1G2LHI4</accession>
<dbReference type="InterPro" id="IPR029016">
    <property type="entry name" value="GAF-like_dom_sf"/>
</dbReference>
<protein>
    <recommendedName>
        <fullName evidence="1">Heat-inducible transcription repressor HrcA C-terminal domain-containing protein</fullName>
    </recommendedName>
</protein>
<dbReference type="EMBL" id="MHQV01000033">
    <property type="protein sequence ID" value="OHA10292.1"/>
    <property type="molecule type" value="Genomic_DNA"/>
</dbReference>
<dbReference type="Gene3D" id="3.30.450.40">
    <property type="match status" value="1"/>
</dbReference>
<dbReference type="Proteomes" id="UP000179052">
    <property type="component" value="Unassembled WGS sequence"/>
</dbReference>
<evidence type="ECO:0000313" key="2">
    <source>
        <dbReference type="EMBL" id="OHA10292.1"/>
    </source>
</evidence>
<comment type="caution">
    <text evidence="2">The sequence shown here is derived from an EMBL/GenBank/DDBJ whole genome shotgun (WGS) entry which is preliminary data.</text>
</comment>
<dbReference type="InterPro" id="IPR021153">
    <property type="entry name" value="HrcA_C"/>
</dbReference>
<sequence>MDSIDLAVRKLAATGSNLTPQVFIGDENPIREARRYSMVVRLISRGGAVGVLAVVGPKRLRYDESLLLLEALENIA</sequence>
<reference evidence="2 3" key="1">
    <citation type="journal article" date="2016" name="Nat. Commun.">
        <title>Thousands of microbial genomes shed light on interconnected biogeochemical processes in an aquifer system.</title>
        <authorList>
            <person name="Anantharaman K."/>
            <person name="Brown C.T."/>
            <person name="Hug L.A."/>
            <person name="Sharon I."/>
            <person name="Castelle C.J."/>
            <person name="Probst A.J."/>
            <person name="Thomas B.C."/>
            <person name="Singh A."/>
            <person name="Wilkins M.J."/>
            <person name="Karaoz U."/>
            <person name="Brodie E.L."/>
            <person name="Williams K.H."/>
            <person name="Hubbard S.S."/>
            <person name="Banfield J.F."/>
        </authorList>
    </citation>
    <scope>NUCLEOTIDE SEQUENCE [LARGE SCALE GENOMIC DNA]</scope>
</reference>
<dbReference type="STRING" id="1802283.A3H71_02155"/>
<dbReference type="GO" id="GO:0003677">
    <property type="term" value="F:DNA binding"/>
    <property type="evidence" value="ECO:0007669"/>
    <property type="project" value="InterPro"/>
</dbReference>
<name>A0A1G2LHI4_9BACT</name>
<dbReference type="SUPFAM" id="SSF55781">
    <property type="entry name" value="GAF domain-like"/>
    <property type="match status" value="1"/>
</dbReference>
<organism evidence="2 3">
    <name type="scientific">Candidatus Sungbacteria bacterium RIFCSPLOWO2_02_FULL_48_13b</name>
    <dbReference type="NCBI Taxonomy" id="1802283"/>
    <lineage>
        <taxon>Bacteria</taxon>
        <taxon>Candidatus Sungiibacteriota</taxon>
    </lineage>
</organism>